<feature type="compositionally biased region" description="Basic residues" evidence="1">
    <location>
        <begin position="400"/>
        <end position="416"/>
    </location>
</feature>
<accession>A0AAD1U2W5</accession>
<evidence type="ECO:0000313" key="2">
    <source>
        <dbReference type="EMBL" id="CAI2361257.1"/>
    </source>
</evidence>
<sequence>MNQTRPFSPVLLSSHLARDQAQVRIRSVSPDVTAVKRGMINNSPMGYSPVLSRHSDAGKEVKDIKRCTTRQNNGSKRKKQRIRKQKSKNKLKPKEITQKDKAEYFYGPYRSDYYLENRSNFICSPEGAWGQITEIITNKDSGSYDVLLESIKKHTECKTKKTKCSSNVLKNAKRIVSSPFLAPYAKKTFDKTQLGITNEINKMKMFRSLSSMKDRRNNLQNAHRLIQNRSDLSLKLESCLPDDTPHGEALDRFNTISPEKKLMPMGEIDQIIKEMEDEDNDDNIQNISKEIKDCDNEEKNLLQINNSNTLELPNDYFNQDEESISSSTSTDSDEDDEHIDPLPTPSGKDNQSEFNPRPSILNMIKTQSRGTVFRNFKKKSSLKRNNIFKRYSGFVPPKNRLSRFSKASQRKSKKPSRGGSSTSMTIIKRSESKHIVKPSLFARRQSFTKENLSLIIEGEKPARRYSYEKHLRKIQIKKNYRKKTNNFKMRKKNSFQLMIDNLKSMVKRETPVPKENPVCLYKKRESIIPSALISNLILDKKPIKGTKMDKRYTINVFSEERSNFNKITAFHDHLISQSNSRNKSNTSRFDKVSGYSDNSIPTPSPNDHKRISGTSHLTLRLSLCRSFCYRNNQRRHCITQCKSHHSLRTPTPDQSPLQNQAQGSAHVQILKPRSPPAPFSVRTVRTCSRCLQSTLWPGTGLPIRTMCILPSCNFRFKYKVNEGVVEIGNLWALRQKNDRLSLIPLINVKKDDYHVYKDKVRV</sequence>
<feature type="compositionally biased region" description="Polar residues" evidence="1">
    <location>
        <begin position="578"/>
        <end position="587"/>
    </location>
</feature>
<dbReference type="AlphaFoldDB" id="A0AAD1U2W5"/>
<dbReference type="Proteomes" id="UP001295684">
    <property type="component" value="Unassembled WGS sequence"/>
</dbReference>
<keyword evidence="3" id="KW-1185">Reference proteome</keyword>
<gene>
    <name evidence="2" type="ORF">ECRASSUSDP1_LOCUS2567</name>
</gene>
<dbReference type="EMBL" id="CAMPGE010002452">
    <property type="protein sequence ID" value="CAI2361257.1"/>
    <property type="molecule type" value="Genomic_DNA"/>
</dbReference>
<proteinExistence type="predicted"/>
<protein>
    <submittedName>
        <fullName evidence="2">Uncharacterized protein</fullName>
    </submittedName>
</protein>
<feature type="compositionally biased region" description="Basic residues" evidence="1">
    <location>
        <begin position="75"/>
        <end position="91"/>
    </location>
</feature>
<feature type="region of interest" description="Disordered" evidence="1">
    <location>
        <begin position="71"/>
        <end position="92"/>
    </location>
</feature>
<evidence type="ECO:0000313" key="3">
    <source>
        <dbReference type="Proteomes" id="UP001295684"/>
    </source>
</evidence>
<feature type="region of interest" description="Disordered" evidence="1">
    <location>
        <begin position="399"/>
        <end position="429"/>
    </location>
</feature>
<reference evidence="2" key="1">
    <citation type="submission" date="2023-07" db="EMBL/GenBank/DDBJ databases">
        <authorList>
            <consortium name="AG Swart"/>
            <person name="Singh M."/>
            <person name="Singh A."/>
            <person name="Seah K."/>
            <person name="Emmerich C."/>
        </authorList>
    </citation>
    <scope>NUCLEOTIDE SEQUENCE</scope>
    <source>
        <strain evidence="2">DP1</strain>
    </source>
</reference>
<name>A0AAD1U2W5_EUPCR</name>
<evidence type="ECO:0000256" key="1">
    <source>
        <dbReference type="SAM" id="MobiDB-lite"/>
    </source>
</evidence>
<comment type="caution">
    <text evidence="2">The sequence shown here is derived from an EMBL/GenBank/DDBJ whole genome shotgun (WGS) entry which is preliminary data.</text>
</comment>
<feature type="region of interest" description="Disordered" evidence="1">
    <location>
        <begin position="578"/>
        <end position="612"/>
    </location>
</feature>
<feature type="region of interest" description="Disordered" evidence="1">
    <location>
        <begin position="320"/>
        <end position="361"/>
    </location>
</feature>
<organism evidence="2 3">
    <name type="scientific">Euplotes crassus</name>
    <dbReference type="NCBI Taxonomy" id="5936"/>
    <lineage>
        <taxon>Eukaryota</taxon>
        <taxon>Sar</taxon>
        <taxon>Alveolata</taxon>
        <taxon>Ciliophora</taxon>
        <taxon>Intramacronucleata</taxon>
        <taxon>Spirotrichea</taxon>
        <taxon>Hypotrichia</taxon>
        <taxon>Euplotida</taxon>
        <taxon>Euplotidae</taxon>
        <taxon>Moneuplotes</taxon>
    </lineage>
</organism>